<dbReference type="PROSITE" id="PS50965">
    <property type="entry name" value="NERD"/>
    <property type="match status" value="1"/>
</dbReference>
<evidence type="ECO:0000313" key="2">
    <source>
        <dbReference type="EMBL" id="MBP1951510.1"/>
    </source>
</evidence>
<dbReference type="InterPro" id="IPR011528">
    <property type="entry name" value="NERD"/>
</dbReference>
<dbReference type="EMBL" id="JAGGKN010000001">
    <property type="protein sequence ID" value="MBP1951510.1"/>
    <property type="molecule type" value="Genomic_DNA"/>
</dbReference>
<sequence length="329" mass="38550">MFINQREVPAEFLYYQALAARRNLSPDEQFQFSNIQKGFEGECLYDQIFDEVGHQNVYIFRDLYLKIGGSVTQYDSIVISDENVTINEIKNFQGDLHYEKENWYKNGYLLEDDAFSQLRRAKGKLIKLSKNSDVKFDVEGSLIFINDDFRLTAEDQTVFEKTVTRSYVRNYMKKLNSRNRGNRAKKIANIINKHKVSNEFFDKNPDISMLKLGLYCGECKSYDLEKNKFHFTCNLCGTRETYETHVLRAINDYKFLFYNQPITKNAILKLINYEIKKSAVGRILKKYCNLESQGRSSVHIFKYYDLKAAKASAGEPRYKDKLVKYVSSK</sequence>
<reference evidence="4" key="1">
    <citation type="submission" date="2016-10" db="EMBL/GenBank/DDBJ databases">
        <authorList>
            <person name="Varghese N."/>
            <person name="Submissions S."/>
        </authorList>
    </citation>
    <scope>NUCLEOTIDE SEQUENCE [LARGE SCALE GENOMIC DNA]</scope>
    <source>
        <strain evidence="4">CGMCC 1.8911</strain>
    </source>
</reference>
<evidence type="ECO:0000313" key="3">
    <source>
        <dbReference type="EMBL" id="SDJ76535.1"/>
    </source>
</evidence>
<reference evidence="3" key="2">
    <citation type="submission" date="2016-10" db="EMBL/GenBank/DDBJ databases">
        <authorList>
            <person name="de Groot N.N."/>
        </authorList>
    </citation>
    <scope>NUCLEOTIDE SEQUENCE [LARGE SCALE GENOMIC DNA]</scope>
    <source>
        <strain evidence="3">CGMCC 1.8911</strain>
    </source>
</reference>
<organism evidence="3 4">
    <name type="scientific">Jeotgalicoccus aerolatus</name>
    <dbReference type="NCBI Taxonomy" id="709510"/>
    <lineage>
        <taxon>Bacteria</taxon>
        <taxon>Bacillati</taxon>
        <taxon>Bacillota</taxon>
        <taxon>Bacilli</taxon>
        <taxon>Bacillales</taxon>
        <taxon>Staphylococcaceae</taxon>
        <taxon>Jeotgalicoccus</taxon>
    </lineage>
</organism>
<evidence type="ECO:0000259" key="1">
    <source>
        <dbReference type="PROSITE" id="PS50965"/>
    </source>
</evidence>
<dbReference type="Pfam" id="PF08378">
    <property type="entry name" value="NERD"/>
    <property type="match status" value="1"/>
</dbReference>
<dbReference type="OrthoDB" id="2418082at2"/>
<dbReference type="Proteomes" id="UP001519348">
    <property type="component" value="Unassembled WGS sequence"/>
</dbReference>
<keyword evidence="5" id="KW-1185">Reference proteome</keyword>
<evidence type="ECO:0000313" key="4">
    <source>
        <dbReference type="Proteomes" id="UP000242700"/>
    </source>
</evidence>
<accession>A0A1G8WFQ1</accession>
<name>A0A1G8WFQ1_9STAP</name>
<gene>
    <name evidence="2" type="ORF">J2Z27_000536</name>
    <name evidence="3" type="ORF">SAMN05216187_102218</name>
</gene>
<dbReference type="RefSeq" id="WP_092595444.1">
    <property type="nucleotide sequence ID" value="NZ_BMCN01000001.1"/>
</dbReference>
<dbReference type="STRING" id="586411.SAMN05216187_102218"/>
<dbReference type="EMBL" id="FNFI01000002">
    <property type="protein sequence ID" value="SDJ76535.1"/>
    <property type="molecule type" value="Genomic_DNA"/>
</dbReference>
<proteinExistence type="predicted"/>
<feature type="domain" description="NERD" evidence="1">
    <location>
        <begin position="37"/>
        <end position="151"/>
    </location>
</feature>
<dbReference type="AlphaFoldDB" id="A0A1G8WFQ1"/>
<reference evidence="2 5" key="3">
    <citation type="submission" date="2021-03" db="EMBL/GenBank/DDBJ databases">
        <title>Genomic Encyclopedia of Type Strains, Phase IV (KMG-IV): sequencing the most valuable type-strain genomes for metagenomic binning, comparative biology and taxonomic classification.</title>
        <authorList>
            <person name="Goeker M."/>
        </authorList>
    </citation>
    <scope>NUCLEOTIDE SEQUENCE [LARGE SCALE GENOMIC DNA]</scope>
    <source>
        <strain evidence="2 5">DSM 22420</strain>
    </source>
</reference>
<evidence type="ECO:0000313" key="5">
    <source>
        <dbReference type="Proteomes" id="UP001519348"/>
    </source>
</evidence>
<dbReference type="Proteomes" id="UP000242700">
    <property type="component" value="Unassembled WGS sequence"/>
</dbReference>
<protein>
    <submittedName>
        <fullName evidence="3">Nuclease-related domain-containing protein</fullName>
    </submittedName>
</protein>